<proteinExistence type="predicted"/>
<keyword evidence="2" id="KW-1185">Reference proteome</keyword>
<gene>
    <name evidence="1" type="ORF">DN92_02885</name>
</gene>
<evidence type="ECO:0000313" key="2">
    <source>
        <dbReference type="Proteomes" id="UP000501090"/>
    </source>
</evidence>
<name>A0A6M9PQG3_9BURK</name>
<sequence length="131" mass="14145">MTMSDSNKQAPNVIGTWIGKTNDAVIGGGSHYPNGEKGEVRFLGLTVTYQFDKQSNRAFAGTFTIEGHTVQIVGSFSRDLMSGTMADKDGIYTFKMSGPNEMSVCFASTTTDRYDKSAGPVADCHDITRQA</sequence>
<dbReference type="Proteomes" id="UP000501090">
    <property type="component" value="Chromosome"/>
</dbReference>
<dbReference type="EMBL" id="CP028940">
    <property type="protein sequence ID" value="QKM60066.1"/>
    <property type="molecule type" value="Genomic_DNA"/>
</dbReference>
<organism evidence="1 2">
    <name type="scientific">Polynucleobacter arcticus</name>
    <dbReference type="NCBI Taxonomy" id="1743165"/>
    <lineage>
        <taxon>Bacteria</taxon>
        <taxon>Pseudomonadati</taxon>
        <taxon>Pseudomonadota</taxon>
        <taxon>Betaproteobacteria</taxon>
        <taxon>Burkholderiales</taxon>
        <taxon>Burkholderiaceae</taxon>
        <taxon>Polynucleobacter</taxon>
    </lineage>
</organism>
<evidence type="ECO:0008006" key="3">
    <source>
        <dbReference type="Google" id="ProtNLM"/>
    </source>
</evidence>
<reference evidence="1 2" key="1">
    <citation type="submission" date="2018-04" db="EMBL/GenBank/DDBJ databases">
        <title>Polynucleobacter sp. UK-Long2-W17 genome.</title>
        <authorList>
            <person name="Hahn M.W."/>
        </authorList>
    </citation>
    <scope>NUCLEOTIDE SEQUENCE [LARGE SCALE GENOMIC DNA]</scope>
    <source>
        <strain evidence="1 2">UK-Long2-W17</strain>
    </source>
</reference>
<protein>
    <recommendedName>
        <fullName evidence="3">DUF1579 domain-containing protein</fullName>
    </recommendedName>
</protein>
<dbReference type="KEGG" id="pard:DN92_02885"/>
<evidence type="ECO:0000313" key="1">
    <source>
        <dbReference type="EMBL" id="QKM60066.1"/>
    </source>
</evidence>
<dbReference type="AlphaFoldDB" id="A0A6M9PQG3"/>
<accession>A0A6M9PQG3</accession>